<dbReference type="InterPro" id="IPR036188">
    <property type="entry name" value="FAD/NAD-bd_sf"/>
</dbReference>
<sequence>MIMTASTTAGAPQAGASTVTEDHTTAFTTGKITTEDCTDENTTSVNGHAANGEYQYPNQYLGQKRRIRIIVVGAGLSGIAAVKIYKENFPERDVEMVIYEKNADVTGTWLENRYPGCACDVPAHAYTFSWEGNPNWSRAYVGSVELYEYFKGRAGAYGVDEFVRLGHRVTAAAWDDRRGKWVVSLDDTRDGRRLEDEADILVNAAGFLNNWKWPDIPGLDSFQGKLLHSAAWDNEYDFSDKIVAVIGCGSSAIQIVPQLQPKTKHLYSINRSKTWITPEFAAEFAPEGRTSFFSDEQKTKWANDKDEFLRYRKEVNSTVNSFFEMQFKSSTEQKMARENFRKTMKERLRHREDLIEKIVPDFEVGCRRITPGHGYLEALASQNVTVRNDGIIGVTSEGLRMATGDTIKIDALVCATGFDTSYRPSFPVKGYGGQDLRDLWREQPRSYLSVAAAGIPNYFITSGPNFPLANGCLLPALENNIRYAFAVAQKLQYDGIKSVSPKTAAVDDFQEYKESLMKDLVWTGSCTSW</sequence>
<evidence type="ECO:0000256" key="3">
    <source>
        <dbReference type="ARBA" id="ARBA00022630"/>
    </source>
</evidence>
<evidence type="ECO:0000256" key="5">
    <source>
        <dbReference type="ARBA" id="ARBA00023002"/>
    </source>
</evidence>
<dbReference type="PANTHER" id="PTHR42877:SF11">
    <property type="entry name" value="MONOOXYGENASE, PUTATIVE (AFU_ORTHOLOGUE AFUA_6G13790)-RELATED"/>
    <property type="match status" value="1"/>
</dbReference>
<keyword evidence="8" id="KW-1185">Reference proteome</keyword>
<dbReference type="HOGENOM" id="CLU_006937_6_1_1"/>
<keyword evidence="4" id="KW-0274">FAD</keyword>
<dbReference type="InterPro" id="IPR020946">
    <property type="entry name" value="Flavin_mOase-like"/>
</dbReference>
<organism evidence="7 8">
    <name type="scientific">Exophiala mesophila</name>
    <name type="common">Black yeast-like fungus</name>
    <dbReference type="NCBI Taxonomy" id="212818"/>
    <lineage>
        <taxon>Eukaryota</taxon>
        <taxon>Fungi</taxon>
        <taxon>Dikarya</taxon>
        <taxon>Ascomycota</taxon>
        <taxon>Pezizomycotina</taxon>
        <taxon>Eurotiomycetes</taxon>
        <taxon>Chaetothyriomycetidae</taxon>
        <taxon>Chaetothyriales</taxon>
        <taxon>Herpotrichiellaceae</taxon>
        <taxon>Exophiala</taxon>
    </lineage>
</organism>
<dbReference type="InterPro" id="IPR051209">
    <property type="entry name" value="FAD-bind_Monooxygenase_sf"/>
</dbReference>
<dbReference type="AlphaFoldDB" id="A0A0D2AC54"/>
<dbReference type="OrthoDB" id="74360at2759"/>
<reference evidence="7 8" key="1">
    <citation type="submission" date="2015-01" db="EMBL/GenBank/DDBJ databases">
        <title>The Genome Sequence of Exophiala mesophila CBS40295.</title>
        <authorList>
            <consortium name="The Broad Institute Genomics Platform"/>
            <person name="Cuomo C."/>
            <person name="de Hoog S."/>
            <person name="Gorbushina A."/>
            <person name="Stielow B."/>
            <person name="Teixiera M."/>
            <person name="Abouelleil A."/>
            <person name="Chapman S.B."/>
            <person name="Priest M."/>
            <person name="Young S.K."/>
            <person name="Wortman J."/>
            <person name="Nusbaum C."/>
            <person name="Birren B."/>
        </authorList>
    </citation>
    <scope>NUCLEOTIDE SEQUENCE [LARGE SCALE GENOMIC DNA]</scope>
    <source>
        <strain evidence="7 8">CBS 40295</strain>
    </source>
</reference>
<dbReference type="SUPFAM" id="SSF51905">
    <property type="entry name" value="FAD/NAD(P)-binding domain"/>
    <property type="match status" value="2"/>
</dbReference>
<dbReference type="VEuPathDB" id="FungiDB:PV10_00355"/>
<comment type="similarity">
    <text evidence="2">Belongs to the FAD-binding monooxygenase family.</text>
</comment>
<dbReference type="GO" id="GO:0050660">
    <property type="term" value="F:flavin adenine dinucleotide binding"/>
    <property type="evidence" value="ECO:0007669"/>
    <property type="project" value="InterPro"/>
</dbReference>
<evidence type="ECO:0000256" key="2">
    <source>
        <dbReference type="ARBA" id="ARBA00010139"/>
    </source>
</evidence>
<dbReference type="Proteomes" id="UP000054302">
    <property type="component" value="Unassembled WGS sequence"/>
</dbReference>
<feature type="region of interest" description="Disordered" evidence="6">
    <location>
        <begin position="1"/>
        <end position="22"/>
    </location>
</feature>
<dbReference type="Pfam" id="PF00743">
    <property type="entry name" value="FMO-like"/>
    <property type="match status" value="1"/>
</dbReference>
<comment type="cofactor">
    <cofactor evidence="1">
        <name>FAD</name>
        <dbReference type="ChEBI" id="CHEBI:57692"/>
    </cofactor>
</comment>
<dbReference type="OMA" id="VISAKWI"/>
<dbReference type="RefSeq" id="XP_016228067.1">
    <property type="nucleotide sequence ID" value="XM_016364418.1"/>
</dbReference>
<evidence type="ECO:0000313" key="8">
    <source>
        <dbReference type="Proteomes" id="UP000054302"/>
    </source>
</evidence>
<name>A0A0D2AC54_EXOME</name>
<protein>
    <recommendedName>
        <fullName evidence="9">FAD/NAD(P)-binding domain-containing protein</fullName>
    </recommendedName>
</protein>
<dbReference type="GO" id="GO:0050661">
    <property type="term" value="F:NADP binding"/>
    <property type="evidence" value="ECO:0007669"/>
    <property type="project" value="InterPro"/>
</dbReference>
<accession>A0A0D2AC54</accession>
<evidence type="ECO:0008006" key="9">
    <source>
        <dbReference type="Google" id="ProtNLM"/>
    </source>
</evidence>
<dbReference type="EMBL" id="KN847520">
    <property type="protein sequence ID" value="KIV96493.1"/>
    <property type="molecule type" value="Genomic_DNA"/>
</dbReference>
<proteinExistence type="inferred from homology"/>
<dbReference type="GO" id="GO:0004499">
    <property type="term" value="F:N,N-dimethylaniline monooxygenase activity"/>
    <property type="evidence" value="ECO:0007669"/>
    <property type="project" value="InterPro"/>
</dbReference>
<evidence type="ECO:0000256" key="1">
    <source>
        <dbReference type="ARBA" id="ARBA00001974"/>
    </source>
</evidence>
<evidence type="ECO:0000313" key="7">
    <source>
        <dbReference type="EMBL" id="KIV96493.1"/>
    </source>
</evidence>
<evidence type="ECO:0000256" key="6">
    <source>
        <dbReference type="SAM" id="MobiDB-lite"/>
    </source>
</evidence>
<dbReference type="GeneID" id="27318200"/>
<evidence type="ECO:0000256" key="4">
    <source>
        <dbReference type="ARBA" id="ARBA00022827"/>
    </source>
</evidence>
<keyword evidence="3" id="KW-0285">Flavoprotein</keyword>
<dbReference type="Gene3D" id="3.50.50.60">
    <property type="entry name" value="FAD/NAD(P)-binding domain"/>
    <property type="match status" value="2"/>
</dbReference>
<gene>
    <name evidence="7" type="ORF">PV10_00355</name>
</gene>
<keyword evidence="5" id="KW-0560">Oxidoreductase</keyword>
<dbReference type="PANTHER" id="PTHR42877">
    <property type="entry name" value="L-ORNITHINE N(5)-MONOOXYGENASE-RELATED"/>
    <property type="match status" value="1"/>
</dbReference>